<protein>
    <recommendedName>
        <fullName evidence="2">BRCT domain-containing protein</fullName>
    </recommendedName>
</protein>
<name>N1PVN3_DOTSN</name>
<evidence type="ECO:0000313" key="4">
    <source>
        <dbReference type="Proteomes" id="UP000016933"/>
    </source>
</evidence>
<accession>N1PVN3</accession>
<feature type="region of interest" description="Disordered" evidence="1">
    <location>
        <begin position="1"/>
        <end position="21"/>
    </location>
</feature>
<dbReference type="Pfam" id="PF00533">
    <property type="entry name" value="BRCT"/>
    <property type="match status" value="1"/>
</dbReference>
<feature type="domain" description="BRCT" evidence="2">
    <location>
        <begin position="232"/>
        <end position="308"/>
    </location>
</feature>
<feature type="domain" description="BRCT" evidence="2">
    <location>
        <begin position="105"/>
        <end position="184"/>
    </location>
</feature>
<dbReference type="eggNOG" id="KOG1968">
    <property type="taxonomic scope" value="Eukaryota"/>
</dbReference>
<feature type="region of interest" description="Disordered" evidence="1">
    <location>
        <begin position="175"/>
        <end position="237"/>
    </location>
</feature>
<reference evidence="3 4" key="2">
    <citation type="journal article" date="2012" name="PLoS Pathog.">
        <title>Diverse lifestyles and strategies of plant pathogenesis encoded in the genomes of eighteen Dothideomycetes fungi.</title>
        <authorList>
            <person name="Ohm R.A."/>
            <person name="Feau N."/>
            <person name="Henrissat B."/>
            <person name="Schoch C.L."/>
            <person name="Horwitz B.A."/>
            <person name="Barry K.W."/>
            <person name="Condon B.J."/>
            <person name="Copeland A.C."/>
            <person name="Dhillon B."/>
            <person name="Glaser F."/>
            <person name="Hesse C.N."/>
            <person name="Kosti I."/>
            <person name="LaButti K."/>
            <person name="Lindquist E.A."/>
            <person name="Lucas S."/>
            <person name="Salamov A.A."/>
            <person name="Bradshaw R.E."/>
            <person name="Ciuffetti L."/>
            <person name="Hamelin R.C."/>
            <person name="Kema G.H.J."/>
            <person name="Lawrence C."/>
            <person name="Scott J.A."/>
            <person name="Spatafora J.W."/>
            <person name="Turgeon B.G."/>
            <person name="de Wit P.J.G.M."/>
            <person name="Zhong S."/>
            <person name="Goodwin S.B."/>
            <person name="Grigoriev I.V."/>
        </authorList>
    </citation>
    <scope>NUCLEOTIDE SEQUENCE [LARGE SCALE GENOMIC DNA]</scope>
    <source>
        <strain evidence="4">NZE10 / CBS 128990</strain>
    </source>
</reference>
<dbReference type="InterPro" id="IPR001357">
    <property type="entry name" value="BRCT_dom"/>
</dbReference>
<dbReference type="AlphaFoldDB" id="N1PVN3"/>
<evidence type="ECO:0000256" key="1">
    <source>
        <dbReference type="SAM" id="MobiDB-lite"/>
    </source>
</evidence>
<evidence type="ECO:0000259" key="2">
    <source>
        <dbReference type="SMART" id="SM00292"/>
    </source>
</evidence>
<dbReference type="InterPro" id="IPR036420">
    <property type="entry name" value="BRCT_dom_sf"/>
</dbReference>
<evidence type="ECO:0000313" key="3">
    <source>
        <dbReference type="EMBL" id="EME47536.1"/>
    </source>
</evidence>
<dbReference type="SUPFAM" id="SSF52113">
    <property type="entry name" value="BRCT domain"/>
    <property type="match status" value="2"/>
</dbReference>
<reference evidence="4" key="1">
    <citation type="journal article" date="2012" name="PLoS Genet.">
        <title>The genomes of the fungal plant pathogens Cladosporium fulvum and Dothistroma septosporum reveal adaptation to different hosts and lifestyles but also signatures of common ancestry.</title>
        <authorList>
            <person name="de Wit P.J.G.M."/>
            <person name="van der Burgt A."/>
            <person name="Oekmen B."/>
            <person name="Stergiopoulos I."/>
            <person name="Abd-Elsalam K.A."/>
            <person name="Aerts A.L."/>
            <person name="Bahkali A.H."/>
            <person name="Beenen H.G."/>
            <person name="Chettri P."/>
            <person name="Cox M.P."/>
            <person name="Datema E."/>
            <person name="de Vries R.P."/>
            <person name="Dhillon B."/>
            <person name="Ganley A.R."/>
            <person name="Griffiths S.A."/>
            <person name="Guo Y."/>
            <person name="Hamelin R.C."/>
            <person name="Henrissat B."/>
            <person name="Kabir M.S."/>
            <person name="Jashni M.K."/>
            <person name="Kema G."/>
            <person name="Klaubauf S."/>
            <person name="Lapidus A."/>
            <person name="Levasseur A."/>
            <person name="Lindquist E."/>
            <person name="Mehrabi R."/>
            <person name="Ohm R.A."/>
            <person name="Owen T.J."/>
            <person name="Salamov A."/>
            <person name="Schwelm A."/>
            <person name="Schijlen E."/>
            <person name="Sun H."/>
            <person name="van den Burg H.A."/>
            <person name="van Ham R.C.H.J."/>
            <person name="Zhang S."/>
            <person name="Goodwin S.B."/>
            <person name="Grigoriev I.V."/>
            <person name="Collemare J."/>
            <person name="Bradshaw R.E."/>
        </authorList>
    </citation>
    <scope>NUCLEOTIDE SEQUENCE [LARGE SCALE GENOMIC DNA]</scope>
    <source>
        <strain evidence="4">NZE10 / CBS 128990</strain>
    </source>
</reference>
<dbReference type="OMA" id="GTFKSMD"/>
<feature type="compositionally biased region" description="Acidic residues" evidence="1">
    <location>
        <begin position="176"/>
        <end position="199"/>
    </location>
</feature>
<keyword evidence="4" id="KW-1185">Reference proteome</keyword>
<dbReference type="Gene3D" id="3.40.50.10190">
    <property type="entry name" value="BRCT domain"/>
    <property type="match status" value="2"/>
</dbReference>
<dbReference type="HOGENOM" id="CLU_880059_0_0_1"/>
<organism evidence="3 4">
    <name type="scientific">Dothistroma septosporum (strain NZE10 / CBS 128990)</name>
    <name type="common">Red band needle blight fungus</name>
    <name type="synonym">Mycosphaerella pini</name>
    <dbReference type="NCBI Taxonomy" id="675120"/>
    <lineage>
        <taxon>Eukaryota</taxon>
        <taxon>Fungi</taxon>
        <taxon>Dikarya</taxon>
        <taxon>Ascomycota</taxon>
        <taxon>Pezizomycotina</taxon>
        <taxon>Dothideomycetes</taxon>
        <taxon>Dothideomycetidae</taxon>
        <taxon>Mycosphaerellales</taxon>
        <taxon>Mycosphaerellaceae</taxon>
        <taxon>Dothistroma</taxon>
    </lineage>
</organism>
<gene>
    <name evidence="3" type="ORF">DOTSEDRAFT_41929</name>
</gene>
<feature type="region of interest" description="Disordered" evidence="1">
    <location>
        <begin position="64"/>
        <end position="103"/>
    </location>
</feature>
<dbReference type="Proteomes" id="UP000016933">
    <property type="component" value="Unassembled WGS sequence"/>
</dbReference>
<proteinExistence type="predicted"/>
<sequence length="316" mass="33726">MAPPRSVFIVTRRNSKDTADAEGHLKILEAFATREAAQAAAEAHAEEKSAEAAQEALKFEVTELPVKEGEAEGDEGAAVSKSKTKKPAPAKRGESEKKAIPKGKANALQGLKMIFTGTFKSMDRKTCEATAKVYGADIVSDKKLAEADLIVVGERPGPKKVVEIKEKSLKSINEAEFLEMVETGDADGDENEEEEEAEEGPAQAKKAAPKRPAPKPNSADKKSASTAIEGTPGSLNGLDLLFTGTMTANRADMEKAAVASGAKVVKKLEDTDYVILGVKPGPKKLKEIEEKKPKTITEAEFLEMLGAEPPSKKQKV</sequence>
<dbReference type="SMART" id="SM00292">
    <property type="entry name" value="BRCT"/>
    <property type="match status" value="2"/>
</dbReference>
<dbReference type="EMBL" id="KB446536">
    <property type="protein sequence ID" value="EME47536.1"/>
    <property type="molecule type" value="Genomic_DNA"/>
</dbReference>
<dbReference type="STRING" id="675120.N1PVN3"/>